<dbReference type="InterPro" id="IPR009071">
    <property type="entry name" value="HMG_box_dom"/>
</dbReference>
<proteinExistence type="predicted"/>
<keyword evidence="1" id="KW-0539">Nucleus</keyword>
<dbReference type="InterPro" id="IPR036910">
    <property type="entry name" value="HMG_box_dom_sf"/>
</dbReference>
<dbReference type="SUPFAM" id="SSF47095">
    <property type="entry name" value="HMG-box"/>
    <property type="match status" value="1"/>
</dbReference>
<accession>A0A9N9G6A5</accession>
<keyword evidence="1" id="KW-0238">DNA-binding</keyword>
<dbReference type="PROSITE" id="PS50118">
    <property type="entry name" value="HMG_BOX_2"/>
    <property type="match status" value="1"/>
</dbReference>
<dbReference type="Pfam" id="PF00505">
    <property type="entry name" value="HMG_box"/>
    <property type="match status" value="1"/>
</dbReference>
<protein>
    <submittedName>
        <fullName evidence="3">9497_t:CDS:1</fullName>
    </submittedName>
</protein>
<name>A0A9N9G6A5_9GLOM</name>
<dbReference type="GO" id="GO:0003677">
    <property type="term" value="F:DNA binding"/>
    <property type="evidence" value="ECO:0007669"/>
    <property type="project" value="UniProtKB-UniRule"/>
</dbReference>
<dbReference type="GO" id="GO:0005634">
    <property type="term" value="C:nucleus"/>
    <property type="evidence" value="ECO:0007669"/>
    <property type="project" value="UniProtKB-UniRule"/>
</dbReference>
<dbReference type="Gene3D" id="1.10.30.10">
    <property type="entry name" value="High mobility group box domain"/>
    <property type="match status" value="1"/>
</dbReference>
<evidence type="ECO:0000256" key="1">
    <source>
        <dbReference type="PROSITE-ProRule" id="PRU00267"/>
    </source>
</evidence>
<dbReference type="AlphaFoldDB" id="A0A9N9G6A5"/>
<dbReference type="SMART" id="SM00398">
    <property type="entry name" value="HMG"/>
    <property type="match status" value="1"/>
</dbReference>
<gene>
    <name evidence="3" type="ORF">PBRASI_LOCUS6754</name>
</gene>
<evidence type="ECO:0000313" key="4">
    <source>
        <dbReference type="Proteomes" id="UP000789739"/>
    </source>
</evidence>
<dbReference type="OrthoDB" id="6247875at2759"/>
<dbReference type="EMBL" id="CAJVPI010000939">
    <property type="protein sequence ID" value="CAG8583650.1"/>
    <property type="molecule type" value="Genomic_DNA"/>
</dbReference>
<dbReference type="Proteomes" id="UP000789739">
    <property type="component" value="Unassembled WGS sequence"/>
</dbReference>
<sequence length="283" mass="32368">MAASINQKSTSGHSRTELFTTTDSNCTAMYFIDNLTPTEQELLRNPPYALSISFDNILNPIRKGCRNSSKKNIPPRPQNAWILFRRNFESRARSQRPGGMYTLKEISKTAGESWKAQPDKVKRYFNVLSKLALYRHKVMYPGYIYNSRKFKNGEKFIFKHMDKDEIAKSCNNKTNLSKKAKTSRMSDTGYISVGRNESYPENKYINEQPSTLPTPSLIVDISHNWSFSPSLPLHEVSDGFGVLDFPTQMPGLTYDILGCNKEENYLWRAIIKKEAIDPISPSI</sequence>
<dbReference type="CDD" id="cd01389">
    <property type="entry name" value="HMG-box_ROX1-like"/>
    <property type="match status" value="1"/>
</dbReference>
<reference evidence="3" key="1">
    <citation type="submission" date="2021-06" db="EMBL/GenBank/DDBJ databases">
        <authorList>
            <person name="Kallberg Y."/>
            <person name="Tangrot J."/>
            <person name="Rosling A."/>
        </authorList>
    </citation>
    <scope>NUCLEOTIDE SEQUENCE</scope>
    <source>
        <strain evidence="3">BR232B</strain>
    </source>
</reference>
<evidence type="ECO:0000259" key="2">
    <source>
        <dbReference type="PROSITE" id="PS50118"/>
    </source>
</evidence>
<evidence type="ECO:0000313" key="3">
    <source>
        <dbReference type="EMBL" id="CAG8583650.1"/>
    </source>
</evidence>
<feature type="DNA-binding region" description="HMG box" evidence="1">
    <location>
        <begin position="74"/>
        <end position="144"/>
    </location>
</feature>
<organism evidence="3 4">
    <name type="scientific">Paraglomus brasilianum</name>
    <dbReference type="NCBI Taxonomy" id="144538"/>
    <lineage>
        <taxon>Eukaryota</taxon>
        <taxon>Fungi</taxon>
        <taxon>Fungi incertae sedis</taxon>
        <taxon>Mucoromycota</taxon>
        <taxon>Glomeromycotina</taxon>
        <taxon>Glomeromycetes</taxon>
        <taxon>Paraglomerales</taxon>
        <taxon>Paraglomeraceae</taxon>
        <taxon>Paraglomus</taxon>
    </lineage>
</organism>
<feature type="domain" description="HMG box" evidence="2">
    <location>
        <begin position="74"/>
        <end position="144"/>
    </location>
</feature>
<keyword evidence="4" id="KW-1185">Reference proteome</keyword>
<comment type="caution">
    <text evidence="3">The sequence shown here is derived from an EMBL/GenBank/DDBJ whole genome shotgun (WGS) entry which is preliminary data.</text>
</comment>